<evidence type="ECO:0000256" key="1">
    <source>
        <dbReference type="SAM" id="Phobius"/>
    </source>
</evidence>
<dbReference type="STRING" id="994479.GCA_000194155_05157"/>
<sequence>METESAAEPESPAPPPRRRWWQRLLRGPAFVVVGLVAALTGVAAPALWNTARDASRPPVLVWASSDGGQLDDHSYALPEVVPRQQAAEIGIPEQFLSDSPALRRSVKVRVHGTTVTIEGARSRDVVITNMHARILSREPNIDGTLFCIPPQGGLPAEKIGFDLDEFRPLARVLDGGKLGGPYFADQAQQLADGETVVFQVESRAARGHYRWVIDVDLVIDGKPQTYTAKPADGEFEMSGVSDHYGSVFNWSGRDSWTFPDPAQNPAGNCG</sequence>
<protein>
    <submittedName>
        <fullName evidence="2">Uncharacterized protein</fullName>
    </submittedName>
</protein>
<gene>
    <name evidence="2" type="ORF">A8926_7148</name>
</gene>
<feature type="transmembrane region" description="Helical" evidence="1">
    <location>
        <begin position="27"/>
        <end position="48"/>
    </location>
</feature>
<keyword evidence="1" id="KW-1133">Transmembrane helix</keyword>
<name>A0A2N3Y7Y6_SACSN</name>
<dbReference type="EMBL" id="PJNB01000001">
    <property type="protein sequence ID" value="PKW19008.1"/>
    <property type="molecule type" value="Genomic_DNA"/>
</dbReference>
<dbReference type="Proteomes" id="UP000233786">
    <property type="component" value="Unassembled WGS sequence"/>
</dbReference>
<keyword evidence="1" id="KW-0472">Membrane</keyword>
<evidence type="ECO:0000313" key="3">
    <source>
        <dbReference type="Proteomes" id="UP000233786"/>
    </source>
</evidence>
<reference evidence="2" key="1">
    <citation type="submission" date="2017-12" db="EMBL/GenBank/DDBJ databases">
        <title>Sequencing the genomes of 1000 Actinobacteria strains.</title>
        <authorList>
            <person name="Klenk H.-P."/>
        </authorList>
    </citation>
    <scope>NUCLEOTIDE SEQUENCE [LARGE SCALE GENOMIC DNA]</scope>
    <source>
        <strain evidence="2">DSM 44228</strain>
    </source>
</reference>
<keyword evidence="1" id="KW-0812">Transmembrane</keyword>
<keyword evidence="3" id="KW-1185">Reference proteome</keyword>
<evidence type="ECO:0000313" key="2">
    <source>
        <dbReference type="EMBL" id="PKW19008.1"/>
    </source>
</evidence>
<comment type="caution">
    <text evidence="2">The sequence shown here is derived from an EMBL/GenBank/DDBJ whole genome shotgun (WGS) entry which is preliminary data.</text>
</comment>
<accession>A0A2N3Y7Y6</accession>
<proteinExistence type="predicted"/>
<dbReference type="AlphaFoldDB" id="A0A2N3Y7Y6"/>
<organism evidence="2 3">
    <name type="scientific">Saccharopolyspora spinosa</name>
    <dbReference type="NCBI Taxonomy" id="60894"/>
    <lineage>
        <taxon>Bacteria</taxon>
        <taxon>Bacillati</taxon>
        <taxon>Actinomycetota</taxon>
        <taxon>Actinomycetes</taxon>
        <taxon>Pseudonocardiales</taxon>
        <taxon>Pseudonocardiaceae</taxon>
        <taxon>Saccharopolyspora</taxon>
    </lineage>
</organism>